<evidence type="ECO:0000256" key="3">
    <source>
        <dbReference type="ARBA" id="ARBA00023242"/>
    </source>
</evidence>
<proteinExistence type="inferred from homology"/>
<sequence>MPPMGLSFADIQSISREPTALYPPIDPLPLLSSITDDEREAIALQEGVAMRLRASPYYIVEPQKKEGRFDYIHAEPRFNALAEQTRYSDKFLKSTVPIKLQAKDLNPAFFPPDLWDAYFNPKKRKAKKAKERAR</sequence>
<dbReference type="Proteomes" id="UP000614334">
    <property type="component" value="Unassembled WGS sequence"/>
</dbReference>
<keyword evidence="3" id="KW-0539">Nucleus</keyword>
<comment type="subcellular location">
    <subcellularLocation>
        <location evidence="1">Nucleus</location>
    </subcellularLocation>
</comment>
<dbReference type="GO" id="GO:0005634">
    <property type="term" value="C:nucleus"/>
    <property type="evidence" value="ECO:0007669"/>
    <property type="project" value="UniProtKB-SubCell"/>
</dbReference>
<name>A0A8H7M6C4_9AGAM</name>
<dbReference type="GO" id="GO:0000428">
    <property type="term" value="C:DNA-directed RNA polymerase complex"/>
    <property type="evidence" value="ECO:0007669"/>
    <property type="project" value="UniProtKB-KW"/>
</dbReference>
<organism evidence="4 5">
    <name type="scientific">Rhizoctonia solani</name>
    <dbReference type="NCBI Taxonomy" id="456999"/>
    <lineage>
        <taxon>Eukaryota</taxon>
        <taxon>Fungi</taxon>
        <taxon>Dikarya</taxon>
        <taxon>Basidiomycota</taxon>
        <taxon>Agaricomycotina</taxon>
        <taxon>Agaricomycetes</taxon>
        <taxon>Cantharellales</taxon>
        <taxon>Ceratobasidiaceae</taxon>
        <taxon>Rhizoctonia</taxon>
    </lineage>
</organism>
<keyword evidence="4" id="KW-0240">DNA-directed RNA polymerase</keyword>
<dbReference type="InterPro" id="IPR024661">
    <property type="entry name" value="RNA_pol_III_Rpc31"/>
</dbReference>
<comment type="similarity">
    <text evidence="2">Belongs to the eukaryotic RPC7 RNA polymerase subunit family.</text>
</comment>
<gene>
    <name evidence="4" type="ORF">RHS01_00426</name>
</gene>
<evidence type="ECO:0000256" key="1">
    <source>
        <dbReference type="ARBA" id="ARBA00004123"/>
    </source>
</evidence>
<evidence type="ECO:0000313" key="4">
    <source>
        <dbReference type="EMBL" id="KAF8761686.1"/>
    </source>
</evidence>
<dbReference type="AlphaFoldDB" id="A0A8H7M6C4"/>
<accession>A0A8H7M6C4</accession>
<comment type="caution">
    <text evidence="4">The sequence shown here is derived from an EMBL/GenBank/DDBJ whole genome shotgun (WGS) entry which is preliminary data.</text>
</comment>
<protein>
    <submittedName>
        <fullName evidence="4">DNA-directed RNA polymerase III subunit Rpc31</fullName>
    </submittedName>
</protein>
<dbReference type="EMBL" id="JACYCF010000001">
    <property type="protein sequence ID" value="KAF8761686.1"/>
    <property type="molecule type" value="Genomic_DNA"/>
</dbReference>
<dbReference type="GO" id="GO:0006383">
    <property type="term" value="P:transcription by RNA polymerase III"/>
    <property type="evidence" value="ECO:0007669"/>
    <property type="project" value="InterPro"/>
</dbReference>
<keyword evidence="4" id="KW-0804">Transcription</keyword>
<reference evidence="4" key="1">
    <citation type="submission" date="2020-09" db="EMBL/GenBank/DDBJ databases">
        <title>Comparative genome analyses of four rice-infecting Rhizoctonia solani isolates reveal extensive enrichment of homogalacturonan modification genes.</title>
        <authorList>
            <person name="Lee D.-Y."/>
            <person name="Jeon J."/>
            <person name="Kim K.-T."/>
            <person name="Cheong K."/>
            <person name="Song H."/>
            <person name="Choi G."/>
            <person name="Ko J."/>
            <person name="Opiyo S.O."/>
            <person name="Zuo S."/>
            <person name="Madhav S."/>
            <person name="Lee Y.-H."/>
            <person name="Wang G.-L."/>
        </authorList>
    </citation>
    <scope>NUCLEOTIDE SEQUENCE</scope>
    <source>
        <strain evidence="4">AG1-IA B2</strain>
    </source>
</reference>
<evidence type="ECO:0000256" key="2">
    <source>
        <dbReference type="ARBA" id="ARBA00008352"/>
    </source>
</evidence>
<evidence type="ECO:0000313" key="5">
    <source>
        <dbReference type="Proteomes" id="UP000614334"/>
    </source>
</evidence>
<dbReference type="Pfam" id="PF11705">
    <property type="entry name" value="RNA_pol_3_Rpc31"/>
    <property type="match status" value="1"/>
</dbReference>